<dbReference type="PANTHER" id="PTHR43272:SF32">
    <property type="entry name" value="AMP-DEPENDENT SYNTHETASE_LIGASE DOMAIN-CONTAINING PROTEIN"/>
    <property type="match status" value="1"/>
</dbReference>
<dbReference type="PANTHER" id="PTHR43272">
    <property type="entry name" value="LONG-CHAIN-FATTY-ACID--COA LIGASE"/>
    <property type="match status" value="1"/>
</dbReference>
<dbReference type="RefSeq" id="XP_026493766.2">
    <property type="nucleotide sequence ID" value="XM_026637981.2"/>
</dbReference>
<gene>
    <name evidence="7" type="primary">LOC113398993</name>
</gene>
<keyword evidence="6" id="KW-1185">Reference proteome</keyword>
<name>A0A8B8IBY6_VANTA</name>
<protein>
    <recommendedName>
        <fullName evidence="4">long-chain-fatty-acid--CoA ligase</fullName>
        <ecNumber evidence="4">6.2.1.3</ecNumber>
    </recommendedName>
</protein>
<dbReference type="GO" id="GO:0004467">
    <property type="term" value="F:long-chain fatty acid-CoA ligase activity"/>
    <property type="evidence" value="ECO:0007669"/>
    <property type="project" value="UniProtKB-EC"/>
</dbReference>
<keyword evidence="3" id="KW-0443">Lipid metabolism</keyword>
<evidence type="ECO:0000313" key="7">
    <source>
        <dbReference type="RefSeq" id="XP_026493766.2"/>
    </source>
</evidence>
<reference evidence="7" key="2">
    <citation type="submission" date="2025-08" db="UniProtKB">
        <authorList>
            <consortium name="RefSeq"/>
        </authorList>
    </citation>
    <scope>IDENTIFICATION</scope>
    <source>
        <tissue evidence="7">Whole body</tissue>
    </source>
</reference>
<dbReference type="EC" id="6.2.1.3" evidence="4"/>
<organism evidence="6 7">
    <name type="scientific">Vanessa tameamea</name>
    <name type="common">Kamehameha butterfly</name>
    <dbReference type="NCBI Taxonomy" id="334116"/>
    <lineage>
        <taxon>Eukaryota</taxon>
        <taxon>Metazoa</taxon>
        <taxon>Ecdysozoa</taxon>
        <taxon>Arthropoda</taxon>
        <taxon>Hexapoda</taxon>
        <taxon>Insecta</taxon>
        <taxon>Pterygota</taxon>
        <taxon>Neoptera</taxon>
        <taxon>Endopterygota</taxon>
        <taxon>Lepidoptera</taxon>
        <taxon>Glossata</taxon>
        <taxon>Ditrysia</taxon>
        <taxon>Papilionoidea</taxon>
        <taxon>Nymphalidae</taxon>
        <taxon>Nymphalinae</taxon>
        <taxon>Vanessa</taxon>
    </lineage>
</organism>
<evidence type="ECO:0000256" key="3">
    <source>
        <dbReference type="ARBA" id="ARBA00023098"/>
    </source>
</evidence>
<accession>A0A8B8IBY6</accession>
<dbReference type="AlphaFoldDB" id="A0A8B8IBY6"/>
<dbReference type="Gene3D" id="3.40.50.12780">
    <property type="entry name" value="N-terminal domain of ligase-like"/>
    <property type="match status" value="2"/>
</dbReference>
<dbReference type="Pfam" id="PF23562">
    <property type="entry name" value="AMP-binding_C_3"/>
    <property type="match status" value="1"/>
</dbReference>
<evidence type="ECO:0000256" key="2">
    <source>
        <dbReference type="ARBA" id="ARBA00022832"/>
    </source>
</evidence>
<dbReference type="GeneID" id="113398993"/>
<keyword evidence="2" id="KW-0276">Fatty acid metabolism</keyword>
<dbReference type="GO" id="GO:0016020">
    <property type="term" value="C:membrane"/>
    <property type="evidence" value="ECO:0007669"/>
    <property type="project" value="TreeGrafter"/>
</dbReference>
<dbReference type="Pfam" id="PF00501">
    <property type="entry name" value="AMP-binding"/>
    <property type="match status" value="1"/>
</dbReference>
<evidence type="ECO:0000256" key="4">
    <source>
        <dbReference type="ARBA" id="ARBA00026121"/>
    </source>
</evidence>
<feature type="domain" description="AMP-dependent synthetase/ligase" evidence="5">
    <location>
        <begin position="89"/>
        <end position="530"/>
    </location>
</feature>
<sequence>MDADSEQKNGTIPAAPTEICVENGEDIVKVSNMQVPNGIDHQKYLNGPDQIIPCDNYISCGPGEYVKIRMGSRGPAAEPPVSVPGLLNRIVARYPNDTALATKKDGKWHKITYKQYQDRIRTIAKGFLKLGLERFHSVCILGFNSEQWFIADLAAIHAGGYAAGIYTTNSAEACFHCLETSRANICAVQDKKQLDKILSIQSRLKHLKAIVQWEGPVDTSIPGVYSWEQVMEMGSKEPDTQLNNILKSISVNECCTLVYTSGTVGQPKAVMLSHDNLTWDAYTISERVRDLRPTYDCLVSFLPLSHVAAQVVDIYTTLTNAVTVYFAQPDALKGTLVETLKEVRPTRFLAVPRVWEKMHEKIMAVGASSGSMKRYIATWAKDKGTQYHLARINGALSSGMSGLPIDFSLAEMIKYWQDGTTCGYKMAKSLVFSKVRDNLGLDRCTTFVTAAAPLSPDIKKFFMSLDIPIMDAFGMSEAAGAHSLSIYPKFKLDSSGEILDGTETKFDGSTSINGPGEIFMRGRHVFMGYLNDEEKTRATVDDEGWLHSGDVGRLDSNNLLYITGRIKELLITAGGENIAPVLIEQTVQSELLHVGYAVLIGDKRKFLSILLTLKAKVNGNGDALDELDNETRKWVANLGSKATTISEIIRTKDPLVHKAIEEGIARANKHAISNAQKIQKFAILPADFSLNSGELGPTLKIKRNVVYEKYKDIIEGFYKE</sequence>
<dbReference type="GO" id="GO:0005783">
    <property type="term" value="C:endoplasmic reticulum"/>
    <property type="evidence" value="ECO:0007669"/>
    <property type="project" value="TreeGrafter"/>
</dbReference>
<dbReference type="OrthoDB" id="3633556at2759"/>
<reference evidence="6" key="1">
    <citation type="submission" date="2025-05" db="UniProtKB">
        <authorList>
            <consortium name="RefSeq"/>
        </authorList>
    </citation>
    <scope>NUCLEOTIDE SEQUENCE [LARGE SCALE GENOMIC DNA]</scope>
</reference>
<dbReference type="SUPFAM" id="SSF56801">
    <property type="entry name" value="Acetyl-CoA synthetase-like"/>
    <property type="match status" value="1"/>
</dbReference>
<evidence type="ECO:0000313" key="6">
    <source>
        <dbReference type="Proteomes" id="UP001652626"/>
    </source>
</evidence>
<dbReference type="InterPro" id="IPR000873">
    <property type="entry name" value="AMP-dep_synth/lig_dom"/>
</dbReference>
<keyword evidence="1 7" id="KW-0436">Ligase</keyword>
<dbReference type="InterPro" id="IPR042099">
    <property type="entry name" value="ANL_N_sf"/>
</dbReference>
<evidence type="ECO:0000259" key="5">
    <source>
        <dbReference type="Pfam" id="PF00501"/>
    </source>
</evidence>
<dbReference type="Proteomes" id="UP001652626">
    <property type="component" value="Chromosome 2"/>
</dbReference>
<proteinExistence type="predicted"/>
<dbReference type="OMA" id="FNRPGPN"/>
<evidence type="ECO:0000256" key="1">
    <source>
        <dbReference type="ARBA" id="ARBA00022598"/>
    </source>
</evidence>